<dbReference type="PROSITE" id="PS01331">
    <property type="entry name" value="THYMIDYLATE_KINASE"/>
    <property type="match status" value="1"/>
</dbReference>
<dbReference type="EMBL" id="JACMYG010000028">
    <property type="protein sequence ID" value="MBC2692454.1"/>
    <property type="molecule type" value="Genomic_DNA"/>
</dbReference>
<comment type="similarity">
    <text evidence="1 12">Belongs to the thymidylate kinase family.</text>
</comment>
<dbReference type="InterPro" id="IPR027417">
    <property type="entry name" value="P-loop_NTPase"/>
</dbReference>
<accession>A0A7X1KZW8</accession>
<evidence type="ECO:0000256" key="8">
    <source>
        <dbReference type="ARBA" id="ARBA00022840"/>
    </source>
</evidence>
<dbReference type="GO" id="GO:0006235">
    <property type="term" value="P:dTTP biosynthetic process"/>
    <property type="evidence" value="ECO:0007669"/>
    <property type="project" value="UniProtKB-UniRule"/>
</dbReference>
<keyword evidence="6 12" id="KW-0547">Nucleotide-binding</keyword>
<dbReference type="PANTHER" id="PTHR10344">
    <property type="entry name" value="THYMIDYLATE KINASE"/>
    <property type="match status" value="1"/>
</dbReference>
<evidence type="ECO:0000256" key="10">
    <source>
        <dbReference type="ARBA" id="ARBA00048743"/>
    </source>
</evidence>
<dbReference type="Proteomes" id="UP000526003">
    <property type="component" value="Unassembled WGS sequence"/>
</dbReference>
<dbReference type="NCBIfam" id="TIGR00041">
    <property type="entry name" value="DTMP_kinase"/>
    <property type="match status" value="1"/>
</dbReference>
<keyword evidence="4 12" id="KW-0808">Transferase</keyword>
<comment type="function">
    <text evidence="11 12">Phosphorylation of dTMP to form dTDP in both de novo and salvage pathways of dTTP synthesis.</text>
</comment>
<proteinExistence type="inferred from homology"/>
<sequence>MTGLFITLEGPEGAGKSTNREYLAERLRDAGIEVVLTREPGGTPLAERIREVLLAPVEEVMHPDTELLLVFAARAQHLAEVIRPALARGAVVLCDRFTDSTYAYQGAGRGLSLERIAALETFVQGDLRPDLTLVFDLPIEIGMARASARGRLDRFEQEGRVFFEAVRAAFLQRAAADPGRYLLVDAAQPLTQVQQALDVLLPQLLERHRG</sequence>
<dbReference type="Gene3D" id="3.40.50.300">
    <property type="entry name" value="P-loop containing nucleotide triphosphate hydrolases"/>
    <property type="match status" value="1"/>
</dbReference>
<evidence type="ECO:0000256" key="3">
    <source>
        <dbReference type="ARBA" id="ARBA00017144"/>
    </source>
</evidence>
<evidence type="ECO:0000256" key="4">
    <source>
        <dbReference type="ARBA" id="ARBA00022679"/>
    </source>
</evidence>
<dbReference type="EC" id="2.7.4.9" evidence="2 12"/>
<name>A0A7X1KZW8_9PSED</name>
<dbReference type="RefSeq" id="WP_166591316.1">
    <property type="nucleotide sequence ID" value="NZ_CP130043.1"/>
</dbReference>
<evidence type="ECO:0000256" key="7">
    <source>
        <dbReference type="ARBA" id="ARBA00022777"/>
    </source>
</evidence>
<evidence type="ECO:0000256" key="11">
    <source>
        <dbReference type="ARBA" id="ARBA00057735"/>
    </source>
</evidence>
<evidence type="ECO:0000256" key="9">
    <source>
        <dbReference type="ARBA" id="ARBA00029962"/>
    </source>
</evidence>
<dbReference type="Pfam" id="PF02223">
    <property type="entry name" value="Thymidylate_kin"/>
    <property type="match status" value="1"/>
</dbReference>
<dbReference type="InterPro" id="IPR018095">
    <property type="entry name" value="Thymidylate_kin_CS"/>
</dbReference>
<dbReference type="AlphaFoldDB" id="A0A7X1KZW8"/>
<evidence type="ECO:0000256" key="5">
    <source>
        <dbReference type="ARBA" id="ARBA00022727"/>
    </source>
</evidence>
<evidence type="ECO:0000313" key="14">
    <source>
        <dbReference type="EMBL" id="MBC2692454.1"/>
    </source>
</evidence>
<dbReference type="InterPro" id="IPR039430">
    <property type="entry name" value="Thymidylate_kin-like_dom"/>
</dbReference>
<dbReference type="FunFam" id="3.40.50.300:FF:000225">
    <property type="entry name" value="Thymidylate kinase"/>
    <property type="match status" value="1"/>
</dbReference>
<feature type="binding site" evidence="12">
    <location>
        <begin position="10"/>
        <end position="17"/>
    </location>
    <ligand>
        <name>ATP</name>
        <dbReference type="ChEBI" id="CHEBI:30616"/>
    </ligand>
</feature>
<keyword evidence="5 12" id="KW-0545">Nucleotide biosynthesis</keyword>
<protein>
    <recommendedName>
        <fullName evidence="3 12">Thymidylate kinase</fullName>
        <ecNumber evidence="2 12">2.7.4.9</ecNumber>
    </recommendedName>
    <alternativeName>
        <fullName evidence="9 12">dTMP kinase</fullName>
    </alternativeName>
</protein>
<evidence type="ECO:0000256" key="12">
    <source>
        <dbReference type="HAMAP-Rule" id="MF_00165"/>
    </source>
</evidence>
<reference evidence="14 15" key="1">
    <citation type="submission" date="2020-08" db="EMBL/GenBank/DDBJ databases">
        <title>Pseudomonas sp. nov.</title>
        <authorList>
            <person name="Gieschler S."/>
            <person name="Fiedler G."/>
            <person name="Brinks E."/>
            <person name="Boehnlein C."/>
            <person name="Franz C.M.A.P."/>
            <person name="Kabisch J."/>
        </authorList>
    </citation>
    <scope>NUCLEOTIDE SEQUENCE [LARGE SCALE GENOMIC DNA]</scope>
    <source>
        <strain evidence="14 15">MBT-1</strain>
    </source>
</reference>
<keyword evidence="8 12" id="KW-0067">ATP-binding</keyword>
<evidence type="ECO:0000259" key="13">
    <source>
        <dbReference type="Pfam" id="PF02223"/>
    </source>
</evidence>
<dbReference type="SUPFAM" id="SSF52540">
    <property type="entry name" value="P-loop containing nucleoside triphosphate hydrolases"/>
    <property type="match status" value="1"/>
</dbReference>
<evidence type="ECO:0000256" key="1">
    <source>
        <dbReference type="ARBA" id="ARBA00009776"/>
    </source>
</evidence>
<organism evidence="14 15">
    <name type="scientific">Pseudomonas kielensis</name>
    <dbReference type="NCBI Taxonomy" id="2762577"/>
    <lineage>
        <taxon>Bacteria</taxon>
        <taxon>Pseudomonadati</taxon>
        <taxon>Pseudomonadota</taxon>
        <taxon>Gammaproteobacteria</taxon>
        <taxon>Pseudomonadales</taxon>
        <taxon>Pseudomonadaceae</taxon>
        <taxon>Pseudomonas</taxon>
    </lineage>
</organism>
<dbReference type="GO" id="GO:0005524">
    <property type="term" value="F:ATP binding"/>
    <property type="evidence" value="ECO:0007669"/>
    <property type="project" value="UniProtKB-UniRule"/>
</dbReference>
<feature type="domain" description="Thymidylate kinase-like" evidence="13">
    <location>
        <begin position="8"/>
        <end position="196"/>
    </location>
</feature>
<comment type="catalytic activity">
    <reaction evidence="10 12">
        <text>dTMP + ATP = dTDP + ADP</text>
        <dbReference type="Rhea" id="RHEA:13517"/>
        <dbReference type="ChEBI" id="CHEBI:30616"/>
        <dbReference type="ChEBI" id="CHEBI:58369"/>
        <dbReference type="ChEBI" id="CHEBI:63528"/>
        <dbReference type="ChEBI" id="CHEBI:456216"/>
        <dbReference type="EC" id="2.7.4.9"/>
    </reaction>
</comment>
<dbReference type="InterPro" id="IPR018094">
    <property type="entry name" value="Thymidylate_kinase"/>
</dbReference>
<evidence type="ECO:0000313" key="15">
    <source>
        <dbReference type="Proteomes" id="UP000526003"/>
    </source>
</evidence>
<dbReference type="PANTHER" id="PTHR10344:SF4">
    <property type="entry name" value="UMP-CMP KINASE 2, MITOCHONDRIAL"/>
    <property type="match status" value="1"/>
</dbReference>
<comment type="caution">
    <text evidence="14">The sequence shown here is derived from an EMBL/GenBank/DDBJ whole genome shotgun (WGS) entry which is preliminary data.</text>
</comment>
<dbReference type="HAMAP" id="MF_00165">
    <property type="entry name" value="Thymidylate_kinase"/>
    <property type="match status" value="1"/>
</dbReference>
<evidence type="ECO:0000256" key="6">
    <source>
        <dbReference type="ARBA" id="ARBA00022741"/>
    </source>
</evidence>
<dbReference type="GO" id="GO:0004798">
    <property type="term" value="F:dTMP kinase activity"/>
    <property type="evidence" value="ECO:0007669"/>
    <property type="project" value="UniProtKB-UniRule"/>
</dbReference>
<keyword evidence="7 12" id="KW-0418">Kinase</keyword>
<evidence type="ECO:0000256" key="2">
    <source>
        <dbReference type="ARBA" id="ARBA00012980"/>
    </source>
</evidence>
<dbReference type="GO" id="GO:0006233">
    <property type="term" value="P:dTDP biosynthetic process"/>
    <property type="evidence" value="ECO:0007669"/>
    <property type="project" value="InterPro"/>
</dbReference>
<dbReference type="GO" id="GO:0006227">
    <property type="term" value="P:dUDP biosynthetic process"/>
    <property type="evidence" value="ECO:0007669"/>
    <property type="project" value="TreeGrafter"/>
</dbReference>
<gene>
    <name evidence="12" type="primary">tmk</name>
    <name evidence="14" type="ORF">H7995_21945</name>
</gene>
<keyword evidence="15" id="KW-1185">Reference proteome</keyword>
<dbReference type="GO" id="GO:0005829">
    <property type="term" value="C:cytosol"/>
    <property type="evidence" value="ECO:0007669"/>
    <property type="project" value="TreeGrafter"/>
</dbReference>
<dbReference type="CDD" id="cd01672">
    <property type="entry name" value="TMPK"/>
    <property type="match status" value="1"/>
</dbReference>